<dbReference type="EMBL" id="SJPO01000005">
    <property type="protein sequence ID" value="TWT77103.1"/>
    <property type="molecule type" value="Genomic_DNA"/>
</dbReference>
<organism evidence="1 2">
    <name type="scientific">Posidoniimonas polymericola</name>
    <dbReference type="NCBI Taxonomy" id="2528002"/>
    <lineage>
        <taxon>Bacteria</taxon>
        <taxon>Pseudomonadati</taxon>
        <taxon>Planctomycetota</taxon>
        <taxon>Planctomycetia</taxon>
        <taxon>Pirellulales</taxon>
        <taxon>Lacipirellulaceae</taxon>
        <taxon>Posidoniimonas</taxon>
    </lineage>
</organism>
<proteinExistence type="predicted"/>
<reference evidence="1 2" key="1">
    <citation type="submission" date="2019-02" db="EMBL/GenBank/DDBJ databases">
        <title>Deep-cultivation of Planctomycetes and their phenomic and genomic characterization uncovers novel biology.</title>
        <authorList>
            <person name="Wiegand S."/>
            <person name="Jogler M."/>
            <person name="Boedeker C."/>
            <person name="Pinto D."/>
            <person name="Vollmers J."/>
            <person name="Rivas-Marin E."/>
            <person name="Kohn T."/>
            <person name="Peeters S.H."/>
            <person name="Heuer A."/>
            <person name="Rast P."/>
            <person name="Oberbeckmann S."/>
            <person name="Bunk B."/>
            <person name="Jeske O."/>
            <person name="Meyerdierks A."/>
            <person name="Storesund J.E."/>
            <person name="Kallscheuer N."/>
            <person name="Luecker S."/>
            <person name="Lage O.M."/>
            <person name="Pohl T."/>
            <person name="Merkel B.J."/>
            <person name="Hornburger P."/>
            <person name="Mueller R.-W."/>
            <person name="Bruemmer F."/>
            <person name="Labrenz M."/>
            <person name="Spormann A.M."/>
            <person name="Op Den Camp H."/>
            <person name="Overmann J."/>
            <person name="Amann R."/>
            <person name="Jetten M.S.M."/>
            <person name="Mascher T."/>
            <person name="Medema M.H."/>
            <person name="Devos D.P."/>
            <person name="Kaster A.-K."/>
            <person name="Ovreas L."/>
            <person name="Rohde M."/>
            <person name="Galperin M.Y."/>
            <person name="Jogler C."/>
        </authorList>
    </citation>
    <scope>NUCLEOTIDE SEQUENCE [LARGE SCALE GENOMIC DNA]</scope>
    <source>
        <strain evidence="1 2">Pla123a</strain>
    </source>
</reference>
<accession>A0A5C5YQG2</accession>
<evidence type="ECO:0000313" key="1">
    <source>
        <dbReference type="EMBL" id="TWT77103.1"/>
    </source>
</evidence>
<evidence type="ECO:0000313" key="2">
    <source>
        <dbReference type="Proteomes" id="UP000318478"/>
    </source>
</evidence>
<gene>
    <name evidence="1" type="ORF">Pla123a_25330</name>
</gene>
<dbReference type="Proteomes" id="UP000318478">
    <property type="component" value="Unassembled WGS sequence"/>
</dbReference>
<sequence>MPRTSPTGVLIVAILLTSPGWSRGEMDFRPRPIDRLPAADLSLRNPAQKQLPPGYSHVVLVAWPRLAPEQAEKTPGTAAKFAQMFGSVILAGVEQDPATGRHRLARVGIGHIVRGEGSARIIRPGDGGLSFIGSQVLSSGEKELDKIQVIARYDTAVLLESPAVLLRGGVHRAMRVRHFIWTSAAQGGLASVVWAVDDQGPAGPQVVDQQFVQLLSDSTDDRLLSVDPTQFSFIGAPGPTAFAMARLPAGAQLAASPELLRLATTPRYDQQTLPLLAQALAAAVAGQ</sequence>
<name>A0A5C5YQG2_9BACT</name>
<dbReference type="RefSeq" id="WP_146587400.1">
    <property type="nucleotide sequence ID" value="NZ_SJPO01000005.1"/>
</dbReference>
<dbReference type="AlphaFoldDB" id="A0A5C5YQG2"/>
<keyword evidence="2" id="KW-1185">Reference proteome</keyword>
<dbReference type="OrthoDB" id="269147at2"/>
<comment type="caution">
    <text evidence="1">The sequence shown here is derived from an EMBL/GenBank/DDBJ whole genome shotgun (WGS) entry which is preliminary data.</text>
</comment>
<protein>
    <submittedName>
        <fullName evidence="1">Uncharacterized protein</fullName>
    </submittedName>
</protein>